<dbReference type="AlphaFoldDB" id="A0A1E1IZA4"/>
<protein>
    <submittedName>
        <fullName evidence="1">Uncharacterized protein</fullName>
    </submittedName>
</protein>
<dbReference type="EMBL" id="CALQ01000924">
    <property type="protein sequence ID" value="CCM15739.1"/>
    <property type="molecule type" value="Genomic_DNA"/>
</dbReference>
<name>A0A1E1IZA4_LEIGU</name>
<organism evidence="1">
    <name type="scientific">Leishmania guyanensis</name>
    <dbReference type="NCBI Taxonomy" id="5670"/>
    <lineage>
        <taxon>Eukaryota</taxon>
        <taxon>Discoba</taxon>
        <taxon>Euglenozoa</taxon>
        <taxon>Kinetoplastea</taxon>
        <taxon>Metakinetoplastina</taxon>
        <taxon>Trypanosomatida</taxon>
        <taxon>Trypanosomatidae</taxon>
        <taxon>Leishmaniinae</taxon>
        <taxon>Leishmania</taxon>
        <taxon>Leishmania guyanensis species complex</taxon>
    </lineage>
</organism>
<gene>
    <name evidence="1" type="primary">LgM4147LRVhigh.23.01080.00390</name>
    <name evidence="1" type="ORF">BN36_2332440</name>
</gene>
<reference evidence="1" key="1">
    <citation type="submission" date="2012-08" db="EMBL/GenBank/DDBJ databases">
        <title>Comparative genomics of metastatic and non-metastatic Leishmania guyanensis provides insights into polygenic factors involved in Leishmania RNA virus infection.</title>
        <authorList>
            <person name="Smith D."/>
            <person name="Hertz-Fowler C."/>
            <person name="Martin R."/>
            <person name="Dickens N."/>
            <person name="Fasel N."/>
            <person name="Falquet L."/>
            <person name="Beverley S."/>
            <person name="Zangger H."/>
            <person name="Calderon-Copete S."/>
            <person name="Mottram J."/>
            <person name="Xenarios I."/>
        </authorList>
    </citation>
    <scope>NUCLEOTIDE SEQUENCE</scope>
    <source>
        <strain evidence="1">MHOM/BR/75/M4147/SSU:IR2SAT-LUC</strain>
    </source>
</reference>
<accession>A0A1E1IZA4</accession>
<evidence type="ECO:0000313" key="1">
    <source>
        <dbReference type="EMBL" id="CCM15739.1"/>
    </source>
</evidence>
<proteinExistence type="predicted"/>
<sequence>METRTAAQSKSDARVIQNLSLRRRCMFLMDHEMWRVCILSTSSDVAATSASASAAQLRSSTVALLRTHSSQLEKFTESGVEDVQAAVTGMTAALLSASSPASSDAKVFSAPTSTAAAASLSSATCNRNNENLCWAQWVEALETLLAFLDEPHGASTAHSPTSSWNKLTIDGSAGGGSAGASCETDLERAVRTLLCGLVIHLYETGRAYYAAKKGAKRAAASNSKRSRDTPDDDGNTGHCKMRVTWSVAAPIDPLLYNLYKR</sequence>